<evidence type="ECO:0000256" key="5">
    <source>
        <dbReference type="ARBA" id="ARBA00022475"/>
    </source>
</evidence>
<dbReference type="GO" id="GO:0071973">
    <property type="term" value="P:bacterial-type flagellum-dependent cell motility"/>
    <property type="evidence" value="ECO:0007669"/>
    <property type="project" value="InterPro"/>
</dbReference>
<keyword evidence="5" id="KW-1003">Cell membrane</keyword>
<evidence type="ECO:0000256" key="2">
    <source>
        <dbReference type="ARBA" id="ARBA00010004"/>
    </source>
</evidence>
<comment type="similarity">
    <text evidence="2">Belongs to the FliJ family.</text>
</comment>
<dbReference type="AlphaFoldDB" id="A0A931MTW9"/>
<keyword evidence="12" id="KW-0966">Cell projection</keyword>
<dbReference type="Proteomes" id="UP000614490">
    <property type="component" value="Unassembled WGS sequence"/>
</dbReference>
<evidence type="ECO:0000256" key="4">
    <source>
        <dbReference type="ARBA" id="ARBA00022448"/>
    </source>
</evidence>
<evidence type="ECO:0000313" key="12">
    <source>
        <dbReference type="EMBL" id="MBH0229273.1"/>
    </source>
</evidence>
<keyword evidence="8" id="KW-0653">Protein transport</keyword>
<evidence type="ECO:0000256" key="6">
    <source>
        <dbReference type="ARBA" id="ARBA00022500"/>
    </source>
</evidence>
<dbReference type="GO" id="GO:0015031">
    <property type="term" value="P:protein transport"/>
    <property type="evidence" value="ECO:0007669"/>
    <property type="project" value="UniProtKB-KW"/>
</dbReference>
<dbReference type="Gene3D" id="1.10.287.1700">
    <property type="match status" value="1"/>
</dbReference>
<comment type="subcellular location">
    <subcellularLocation>
        <location evidence="1">Cell membrane</location>
        <topology evidence="1">Peripheral membrane protein</topology>
        <orientation evidence="1">Cytoplasmic side</orientation>
    </subcellularLocation>
</comment>
<evidence type="ECO:0000256" key="8">
    <source>
        <dbReference type="ARBA" id="ARBA00022927"/>
    </source>
</evidence>
<evidence type="ECO:0000256" key="7">
    <source>
        <dbReference type="ARBA" id="ARBA00022795"/>
    </source>
</evidence>
<sequence length="149" mass="18145">MAGLQTFYKIKDLHEREKKEKQKDYQHHVEVFEDRATRLYEALKQKESAEEQFQSQLSTKSIQAMTFIQHQHYIDRLEQKINELQPEVQKARTEMQVSQQKLTDAHIQVKKYEKLIENKLENEKFERKQEENKQMDELSMNQYLNSKNR</sequence>
<dbReference type="NCBIfam" id="TIGR02473">
    <property type="entry name" value="flagell_FliJ"/>
    <property type="match status" value="1"/>
</dbReference>
<keyword evidence="12" id="KW-0969">Cilium</keyword>
<reference evidence="12 13" key="1">
    <citation type="journal article" date="2005" name="Int. J. Syst. Evol. Microbiol.">
        <title>Halobacillus yeomjeoni sp. nov., isolated from a marine solar saltern in Korea.</title>
        <authorList>
            <person name="Yoon J.H."/>
            <person name="Kang S.J."/>
            <person name="Lee C.H."/>
            <person name="Oh H.W."/>
            <person name="Oh T.K."/>
        </authorList>
    </citation>
    <scope>NUCLEOTIDE SEQUENCE [LARGE SCALE GENOMIC DNA]</scope>
    <source>
        <strain evidence="12 13">KCTC 3957</strain>
    </source>
</reference>
<dbReference type="GO" id="GO:0005886">
    <property type="term" value="C:plasma membrane"/>
    <property type="evidence" value="ECO:0007669"/>
    <property type="project" value="UniProtKB-SubCell"/>
</dbReference>
<comment type="caution">
    <text evidence="12">The sequence shown here is derived from an EMBL/GenBank/DDBJ whole genome shotgun (WGS) entry which is preliminary data.</text>
</comment>
<feature type="region of interest" description="Disordered" evidence="11">
    <location>
        <begin position="126"/>
        <end position="149"/>
    </location>
</feature>
<keyword evidence="10" id="KW-1006">Bacterial flagellum protein export</keyword>
<evidence type="ECO:0000256" key="9">
    <source>
        <dbReference type="ARBA" id="ARBA00023136"/>
    </source>
</evidence>
<dbReference type="Pfam" id="PF02050">
    <property type="entry name" value="FliJ"/>
    <property type="match status" value="1"/>
</dbReference>
<dbReference type="EMBL" id="JADZSC010000001">
    <property type="protein sequence ID" value="MBH0229273.1"/>
    <property type="molecule type" value="Genomic_DNA"/>
</dbReference>
<keyword evidence="12" id="KW-0282">Flagellum</keyword>
<evidence type="ECO:0000256" key="1">
    <source>
        <dbReference type="ARBA" id="ARBA00004413"/>
    </source>
</evidence>
<keyword evidence="7" id="KW-1005">Bacterial flagellum biogenesis</keyword>
<organism evidence="12 13">
    <name type="scientific">Halobacillus yeomjeoni</name>
    <dbReference type="NCBI Taxonomy" id="311194"/>
    <lineage>
        <taxon>Bacteria</taxon>
        <taxon>Bacillati</taxon>
        <taxon>Bacillota</taxon>
        <taxon>Bacilli</taxon>
        <taxon>Bacillales</taxon>
        <taxon>Bacillaceae</taxon>
        <taxon>Halobacillus</taxon>
    </lineage>
</organism>
<feature type="compositionally biased region" description="Polar residues" evidence="11">
    <location>
        <begin position="139"/>
        <end position="149"/>
    </location>
</feature>
<keyword evidence="13" id="KW-1185">Reference proteome</keyword>
<keyword evidence="9" id="KW-0472">Membrane</keyword>
<accession>A0A931MTW9</accession>
<evidence type="ECO:0000256" key="11">
    <source>
        <dbReference type="SAM" id="MobiDB-lite"/>
    </source>
</evidence>
<dbReference type="GO" id="GO:0044781">
    <property type="term" value="P:bacterial-type flagellum organization"/>
    <property type="evidence" value="ECO:0007669"/>
    <property type="project" value="UniProtKB-KW"/>
</dbReference>
<dbReference type="InterPro" id="IPR053716">
    <property type="entry name" value="Flag_assembly_chemotaxis_eff"/>
</dbReference>
<dbReference type="GO" id="GO:0009288">
    <property type="term" value="C:bacterial-type flagellum"/>
    <property type="evidence" value="ECO:0007669"/>
    <property type="project" value="InterPro"/>
</dbReference>
<dbReference type="InterPro" id="IPR012823">
    <property type="entry name" value="Flagell_FliJ"/>
</dbReference>
<proteinExistence type="inferred from homology"/>
<protein>
    <recommendedName>
        <fullName evidence="3">Flagellar FliJ protein</fullName>
    </recommendedName>
</protein>
<feature type="compositionally biased region" description="Basic and acidic residues" evidence="11">
    <location>
        <begin position="126"/>
        <end position="136"/>
    </location>
</feature>
<name>A0A931MTW9_9BACI</name>
<keyword evidence="4" id="KW-0813">Transport</keyword>
<evidence type="ECO:0000256" key="10">
    <source>
        <dbReference type="ARBA" id="ARBA00023225"/>
    </source>
</evidence>
<gene>
    <name evidence="12" type="primary">fliJ</name>
    <name evidence="12" type="ORF">H0267_03510</name>
</gene>
<evidence type="ECO:0000313" key="13">
    <source>
        <dbReference type="Proteomes" id="UP000614490"/>
    </source>
</evidence>
<dbReference type="GO" id="GO:0006935">
    <property type="term" value="P:chemotaxis"/>
    <property type="evidence" value="ECO:0007669"/>
    <property type="project" value="UniProtKB-KW"/>
</dbReference>
<dbReference type="RefSeq" id="WP_197315895.1">
    <property type="nucleotide sequence ID" value="NZ_JADZSC010000001.1"/>
</dbReference>
<evidence type="ECO:0000256" key="3">
    <source>
        <dbReference type="ARBA" id="ARBA00020392"/>
    </source>
</evidence>
<keyword evidence="6" id="KW-0145">Chemotaxis</keyword>